<sequence>MRAHELTTGRAFGVTFDHGEDFFTALTDFCRAHGIRHGYIPMFLAGFAEAEIVGTCDKLPDPHAPVWSKVHVANAEALGVGTLAYDPDTDQILPHIHVSLGRKELSATAHTSHLLSARVQFLTEMIVVEVTNPTMTRPRNPHLYDVPLLTFGT</sequence>
<reference evidence="3" key="1">
    <citation type="submission" date="2015-04" db="EMBL/GenBank/DDBJ databases">
        <title>Physiological reanalysis, assessment of diazotrophy, and genome sequences of multiple isolates of Streptomyces thermoautotrophicus.</title>
        <authorList>
            <person name="MacKellar D.C."/>
            <person name="Lieber L."/>
            <person name="Norman J."/>
            <person name="Bolger A."/>
            <person name="Tobin C."/>
            <person name="Murray J.W."/>
            <person name="Chang R."/>
            <person name="Ford T."/>
            <person name="Nguyen P.Q."/>
            <person name="Woodward J."/>
            <person name="Permingeat H."/>
            <person name="Joshi N.S."/>
            <person name="Silver P.A."/>
            <person name="Usadel B."/>
            <person name="Rutherford A.W."/>
            <person name="Friesen M."/>
            <person name="Prell J."/>
        </authorList>
    </citation>
    <scope>NUCLEOTIDE SEQUENCE [LARGE SCALE GENOMIC DNA]</scope>
    <source>
        <strain evidence="3">H1</strain>
    </source>
</reference>
<evidence type="ECO:0000313" key="3">
    <source>
        <dbReference type="Proteomes" id="UP000070188"/>
    </source>
</evidence>
<evidence type="ECO:0000259" key="1">
    <source>
        <dbReference type="PROSITE" id="PS51742"/>
    </source>
</evidence>
<feature type="domain" description="PPC" evidence="1">
    <location>
        <begin position="6"/>
        <end position="152"/>
    </location>
</feature>
<dbReference type="PATRIC" id="fig|1469144.10.peg.271"/>
<dbReference type="RefSeq" id="WP_066883367.1">
    <property type="nucleotide sequence ID" value="NZ_LAXD01000001.1"/>
</dbReference>
<dbReference type="AlphaFoldDB" id="A0A132MMC1"/>
<dbReference type="Proteomes" id="UP000070188">
    <property type="component" value="Unassembled WGS sequence"/>
</dbReference>
<dbReference type="GO" id="GO:0003677">
    <property type="term" value="F:DNA binding"/>
    <property type="evidence" value="ECO:0007669"/>
    <property type="project" value="UniProtKB-KW"/>
</dbReference>
<dbReference type="EMBL" id="LAXD01000001">
    <property type="protein sequence ID" value="KWW98571.1"/>
    <property type="molecule type" value="Genomic_DNA"/>
</dbReference>
<keyword evidence="2" id="KW-0238">DNA-binding</keyword>
<dbReference type="InterPro" id="IPR005175">
    <property type="entry name" value="PPC_dom"/>
</dbReference>
<dbReference type="STRING" id="1469144.LI90_198"/>
<evidence type="ECO:0000313" key="2">
    <source>
        <dbReference type="EMBL" id="KWW98571.1"/>
    </source>
</evidence>
<accession>A0A132MMC1</accession>
<keyword evidence="3" id="KW-1185">Reference proteome</keyword>
<dbReference type="Pfam" id="PF03479">
    <property type="entry name" value="PCC"/>
    <property type="match status" value="1"/>
</dbReference>
<dbReference type="SUPFAM" id="SSF117856">
    <property type="entry name" value="AF0104/ALDC/Ptd012-like"/>
    <property type="match status" value="1"/>
</dbReference>
<dbReference type="OrthoDB" id="5067836at2"/>
<gene>
    <name evidence="2" type="ORF">LI90_198</name>
</gene>
<dbReference type="Gene3D" id="3.30.1330.80">
    <property type="entry name" value="Hypothetical protein, similar to alpha- acetolactate decarboxylase, domain 2"/>
    <property type="match status" value="1"/>
</dbReference>
<name>A0A132MMC1_9ACTN</name>
<organism evidence="2 3">
    <name type="scientific">Carbonactinospora thermoautotrophica</name>
    <dbReference type="NCBI Taxonomy" id="1469144"/>
    <lineage>
        <taxon>Bacteria</taxon>
        <taxon>Bacillati</taxon>
        <taxon>Actinomycetota</taxon>
        <taxon>Actinomycetes</taxon>
        <taxon>Kitasatosporales</taxon>
        <taxon>Carbonactinosporaceae</taxon>
        <taxon>Carbonactinospora</taxon>
    </lineage>
</organism>
<comment type="caution">
    <text evidence="2">The sequence shown here is derived from an EMBL/GenBank/DDBJ whole genome shotgun (WGS) entry which is preliminary data.</text>
</comment>
<proteinExistence type="predicted"/>
<dbReference type="PROSITE" id="PS51742">
    <property type="entry name" value="PPC"/>
    <property type="match status" value="1"/>
</dbReference>
<protein>
    <submittedName>
        <fullName evidence="2">DNA-binding protein</fullName>
    </submittedName>
</protein>